<proteinExistence type="predicted"/>
<dbReference type="EMBL" id="PDUG01000005">
    <property type="protein sequence ID" value="PIC30934.1"/>
    <property type="molecule type" value="Genomic_DNA"/>
</dbReference>
<name>A0A2G5TUK6_9PELO</name>
<keyword evidence="4" id="KW-1185">Reference proteome</keyword>
<gene>
    <name evidence="3" type="primary">Cni-C14B4.2</name>
    <name evidence="3" type="synonym">Cnig_chr_V.g22015</name>
    <name evidence="3" type="ORF">B9Z55_022015</name>
</gene>
<feature type="region of interest" description="Disordered" evidence="2">
    <location>
        <begin position="1774"/>
        <end position="1806"/>
    </location>
</feature>
<evidence type="ECO:0000313" key="4">
    <source>
        <dbReference type="Proteomes" id="UP000230233"/>
    </source>
</evidence>
<dbReference type="OrthoDB" id="5844208at2759"/>
<evidence type="ECO:0000256" key="2">
    <source>
        <dbReference type="SAM" id="MobiDB-lite"/>
    </source>
</evidence>
<feature type="coiled-coil region" evidence="1">
    <location>
        <begin position="1626"/>
        <end position="1675"/>
    </location>
</feature>
<dbReference type="Proteomes" id="UP000230233">
    <property type="component" value="Chromosome V"/>
</dbReference>
<feature type="region of interest" description="Disordered" evidence="2">
    <location>
        <begin position="226"/>
        <end position="245"/>
    </location>
</feature>
<evidence type="ECO:0000313" key="3">
    <source>
        <dbReference type="EMBL" id="PIC30934.1"/>
    </source>
</evidence>
<accession>A0A2G5TUK6</accession>
<sequence length="1806" mass="200642">MGSDVAIRVTFYWSVYDRKIQVNQLKKLTMSTQSLNTVFLFPVCEITIKMSTNERLSIRIDRGQRPAVNFNSSTQFVQIYVPLDTSVNYQPISQNVGNGYTVKLQRMQQQYKVSMQHNLERKPEFVIFASTSVHDKEIKTTVKEVNTKLPELTIAGSNLEVCGILKGHNLTFESTVGTMHIYAKITCTGSLSVHSQNIVISTEALLSTDDFKAICRKLQNDGRIFPKDVENSENQRPVGDSHSSGDSKLMKVDFSCNLVHIGVDGSVGAFKSVMAQNLQLTVAGDLANYGKILAKDQIFLEIHGNQMSLSDGSLDSAGRGYNALKKLRKVADHSISTPSSSTMHNAIQSQNASVVANMIEKGIDLNDTFERRRSKKVTLKQSAIAEYKEAREKSKMNSVRERITLINALFVAHEWRRGSIQANVIKAKISRNCEDLAQFSAKNLKLKVGGTATVEKDSIWSSTWVELEAKQHVYFHGQTKTRTMILHSDANIYTTNEAILSFELFVRVGCVKFSCEGMWCAGESLVIETIGSTIFKEGSYLESEKLELECKSTCEMDGTWQLTSAWIHVAAMFTVLQNSKIFIEESMSISALSLHFSGFCHVTERLDLVLQDSAHFFGNSRMEIHVFRLTCKGYCTIGGSIAVTDLTIYVRNDLITTCTGKMMVVGCADVVNGCFRNDALWQIEKNLKMITGSIEQSEDGTIFVKYTMNLIIHEDSTENFGGRLVSSEILLKSVKTCAFDGLIRCNEMQVSLPYVGESVVTIKGQVDIVAGSLTVNGNLQTVSDENMKEPVPAGLILGCNLTAAAIVAPFASVHITETALVRLNGIESYKTEEFNVLLNCGALFTEKESVILSMAEETSKTRIKCEAVICATTFYHRGQIRFSGHEVNILAPVFVHEGRLTNVENKQNHVKNLFIHIGEFLVNNGILASDVLEIVGDGVLENTNRIYAVESMDIKLRNFNNDDGLIESKNSMKLLAVSKEWTKLGGSIKAKKTIDLCANRLNVAIRNIQNLSIDKRMVFSAKTDLLISSDVIDESKELSVGCAAQQSVGIGCNMQLDRLEVLIGSEKGEGPSTFAVYQNASIIANTILVTSNSEHVQVLFDGDVHCNRLRFAGKVKTVTLVGSGNLESTYMVLSDASISFEMYSIVRVDEIQCGSFEVLNENILRLESCEGEDTTTIVTEDMNIEGTLFLEKKLFIKSREGVVRLNGNILGSSLQSEIACESTKMVVKGQLGNFKYVELFARESISLQNEKIRNVEKLCVECGELSIYNTEVESCRTLSFNCDSLTASGHIQGDHLTTLVIHSTNIHSKLDMENLEKLSIFCKRSTTLKGTWQQIQEIHVDSKWINISCQVEASRLVKLTAWAIANTGPILAEMVHVTALGALINTSGIQAVEECHIIATFILSMTALSIVSGASKIAIHSLCLCTRNDIFELVGLNYLWLKFDPETSKMSGAPPVDFQNFKTFATLLRDRWMTSSIDAEEILLGLKYISDLHEIKWSLGTDNKVYDSLVEIAGRFGNTPISLFNYGELVNTVQGAKAMMQVLQDPTNNTKSGKKQNKKSDGSLYEALVQFKHGKYSKENNDSSDTDIGYVSRSSSEDLNSKPSRPRSPNLQIDVASHNFFDSSHLEEIEEKVEKVEEELENDLKLDHIAYAIREEEELAEFEELEDELEMAEEGIVRTDFIVCRDKNIYLAKLKEKIRTVSAPRPVVNVPIQRMPSSNDLVMKKLQVKHAISNLDLRSFGSQSSLTSLDFGTVPDFGSPLQFSSKSNFQRSKIPLGSFRSPKKPMSRTGTPTMYSSTLSRFSEKL</sequence>
<protein>
    <submittedName>
        <fullName evidence="3">Uncharacterized protein</fullName>
    </submittedName>
</protein>
<reference evidence="4" key="1">
    <citation type="submission" date="2017-10" db="EMBL/GenBank/DDBJ databases">
        <title>Rapid genome shrinkage in a self-fertile nematode reveals novel sperm competition proteins.</title>
        <authorList>
            <person name="Yin D."/>
            <person name="Schwarz E.M."/>
            <person name="Thomas C.G."/>
            <person name="Felde R.L."/>
            <person name="Korf I.F."/>
            <person name="Cutter A.D."/>
            <person name="Schartner C.M."/>
            <person name="Ralston E.J."/>
            <person name="Meyer B.J."/>
            <person name="Haag E.S."/>
        </authorList>
    </citation>
    <scope>NUCLEOTIDE SEQUENCE [LARGE SCALE GENOMIC DNA]</scope>
    <source>
        <strain evidence="4">JU1422</strain>
    </source>
</reference>
<evidence type="ECO:0000256" key="1">
    <source>
        <dbReference type="SAM" id="Coils"/>
    </source>
</evidence>
<keyword evidence="1" id="KW-0175">Coiled coil</keyword>
<dbReference type="STRING" id="1611254.A0A2G5TUK6"/>
<organism evidence="3 4">
    <name type="scientific">Caenorhabditis nigoni</name>
    <dbReference type="NCBI Taxonomy" id="1611254"/>
    <lineage>
        <taxon>Eukaryota</taxon>
        <taxon>Metazoa</taxon>
        <taxon>Ecdysozoa</taxon>
        <taxon>Nematoda</taxon>
        <taxon>Chromadorea</taxon>
        <taxon>Rhabditida</taxon>
        <taxon>Rhabditina</taxon>
        <taxon>Rhabditomorpha</taxon>
        <taxon>Rhabditoidea</taxon>
        <taxon>Rhabditidae</taxon>
        <taxon>Peloderinae</taxon>
        <taxon>Caenorhabditis</taxon>
    </lineage>
</organism>
<feature type="compositionally biased region" description="Polar residues" evidence="2">
    <location>
        <begin position="1601"/>
        <end position="1611"/>
    </location>
</feature>
<feature type="region of interest" description="Disordered" evidence="2">
    <location>
        <begin position="1576"/>
        <end position="1611"/>
    </location>
</feature>
<feature type="compositionally biased region" description="Polar residues" evidence="2">
    <location>
        <begin position="1788"/>
        <end position="1806"/>
    </location>
</feature>
<comment type="caution">
    <text evidence="3">The sequence shown here is derived from an EMBL/GenBank/DDBJ whole genome shotgun (WGS) entry which is preliminary data.</text>
</comment>